<feature type="chain" id="PRO_5031228128" evidence="2">
    <location>
        <begin position="22"/>
        <end position="611"/>
    </location>
</feature>
<accession>A0A7S4CXD6</accession>
<dbReference type="AlphaFoldDB" id="A0A7S4CXD6"/>
<evidence type="ECO:0000256" key="1">
    <source>
        <dbReference type="SAM" id="Phobius"/>
    </source>
</evidence>
<evidence type="ECO:0000256" key="2">
    <source>
        <dbReference type="SAM" id="SignalP"/>
    </source>
</evidence>
<name>A0A7S4CXD6_9EUGL</name>
<organism evidence="3">
    <name type="scientific">Eutreptiella gymnastica</name>
    <dbReference type="NCBI Taxonomy" id="73025"/>
    <lineage>
        <taxon>Eukaryota</taxon>
        <taxon>Discoba</taxon>
        <taxon>Euglenozoa</taxon>
        <taxon>Euglenida</taxon>
        <taxon>Spirocuta</taxon>
        <taxon>Euglenophyceae</taxon>
        <taxon>Eutreptiales</taxon>
        <taxon>Eutreptiaceae</taxon>
        <taxon>Eutreptiella</taxon>
    </lineage>
</organism>
<feature type="transmembrane region" description="Helical" evidence="1">
    <location>
        <begin position="268"/>
        <end position="294"/>
    </location>
</feature>
<keyword evidence="1" id="KW-1133">Transmembrane helix</keyword>
<feature type="signal peptide" evidence="2">
    <location>
        <begin position="1"/>
        <end position="21"/>
    </location>
</feature>
<keyword evidence="1" id="KW-0812">Transmembrane</keyword>
<keyword evidence="1" id="KW-0472">Membrane</keyword>
<reference evidence="3" key="1">
    <citation type="submission" date="2021-01" db="EMBL/GenBank/DDBJ databases">
        <authorList>
            <person name="Corre E."/>
            <person name="Pelletier E."/>
            <person name="Niang G."/>
            <person name="Scheremetjew M."/>
            <person name="Finn R."/>
            <person name="Kale V."/>
            <person name="Holt S."/>
            <person name="Cochrane G."/>
            <person name="Meng A."/>
            <person name="Brown T."/>
            <person name="Cohen L."/>
        </authorList>
    </citation>
    <scope>NUCLEOTIDE SEQUENCE</scope>
    <source>
        <strain evidence="3">CCMP1594</strain>
    </source>
</reference>
<gene>
    <name evidence="3" type="ORF">EGYM00163_LOCUS20337</name>
</gene>
<dbReference type="EMBL" id="HBJA01057477">
    <property type="protein sequence ID" value="CAE0809206.1"/>
    <property type="molecule type" value="Transcribed_RNA"/>
</dbReference>
<proteinExistence type="predicted"/>
<evidence type="ECO:0000313" key="3">
    <source>
        <dbReference type="EMBL" id="CAE0809206.1"/>
    </source>
</evidence>
<protein>
    <submittedName>
        <fullName evidence="3">Uncharacterized protein</fullName>
    </submittedName>
</protein>
<sequence>MATFTYIYFITTLLGCAICLTQTPTPTSTPQVLWQTRPSVINPDQRFTIEAAHPYGFWNDPDYIGFAKQEIDIMELQRSPSLYAEYLPGIVFCNSSNIPDPLQISKFGSFPQLSRQSVIMSNLNLNSGQYSVCYSDNFGWHPMPKTLVVLGPAAYTTVPSSLIVAQGFQLWIYGEQLSAGDQWGIAKKGSACSNQEFVLKGTLDYQEVNLPMATRAIVEAGKAPATGSYTLCYKYRTANWFNLDKDILVEPETLVWDTDDTSEDGASLAVGLVIFLVIFGLLLCVGGTVLWYYLWSKHNEKLEDLRQQKAAATREEIQNRATMGSLAAAHKLPGIDMDTGDDMDMYNSPTTSNRNLLAPNQQQKRISLMLSGDDVNMILEGRSPMKSPSMKSPMSQHGPTMAQPLGGPGSFTNGAPPGMETRKSSNGNTQYYYDPTTGNYWAYIQNQDGQAVPAEGQPPLSPGSMQQQQPTFLSVMPEQGQNAPQPNPLSPQYSMGSMTPSAANPLAMASMRSAMTAGSFAPAPRKGNWVKPTDTEMTQLESMRQQKRMLEMNPAMNGTMYMTQNGQQSMAPMSLNSSAIFPPGMAQAAMGQDPNMVQALGPPESVDSHTP</sequence>
<keyword evidence="2" id="KW-0732">Signal</keyword>